<evidence type="ECO:0000256" key="8">
    <source>
        <dbReference type="ARBA" id="ARBA00022786"/>
    </source>
</evidence>
<comment type="catalytic activity">
    <reaction evidence="1">
        <text>S-ubiquitinyl-[E2 ubiquitin-conjugating enzyme]-L-cysteine + [acceptor protein]-L-lysine = [E2 ubiquitin-conjugating enzyme]-L-cysteine + N(6)-ubiquitinyl-[acceptor protein]-L-lysine.</text>
        <dbReference type="EC" id="2.3.2.27"/>
    </reaction>
</comment>
<keyword evidence="6" id="KW-0479">Metal-binding</keyword>
<reference evidence="14 15" key="1">
    <citation type="submission" date="2020-07" db="EMBL/GenBank/DDBJ databases">
        <title>Sequencing the genomes of 1000 actinobacteria strains.</title>
        <authorList>
            <person name="Klenk H.-P."/>
        </authorList>
    </citation>
    <scope>NUCLEOTIDE SEQUENCE [LARGE SCALE GENOMIC DNA]</scope>
    <source>
        <strain evidence="14 15">DSM 40398</strain>
    </source>
</reference>
<evidence type="ECO:0000256" key="7">
    <source>
        <dbReference type="ARBA" id="ARBA00022771"/>
    </source>
</evidence>
<feature type="transmembrane region" description="Helical" evidence="12">
    <location>
        <begin position="191"/>
        <end position="214"/>
    </location>
</feature>
<protein>
    <recommendedName>
        <fullName evidence="3">RING-type E3 ubiquitin transferase</fullName>
        <ecNumber evidence="3">2.3.2.27</ecNumber>
    </recommendedName>
</protein>
<dbReference type="EC" id="2.3.2.27" evidence="3"/>
<dbReference type="GO" id="GO:0016020">
    <property type="term" value="C:membrane"/>
    <property type="evidence" value="ECO:0007669"/>
    <property type="project" value="UniProtKB-SubCell"/>
</dbReference>
<sequence>MTPLTMSMVVPLIIAAGLLAAGWVWRIRFRNLRRAVQTDCAGLAGLHDGVPCQVSGTALAVQPAPFSGRPCAWYKTKATASTKTGKRVFVDERSTTPFPLRDGTGHVVIDPATAAVDGAVRTMDERRPANGDLPGVDGEVAEYRYEEWILPADRPLFVLGTATGGSVGKDKETGQYAISTRTRREYRRRAVMFMGIGYGGGAAVFLACAAVVALDHLYLG</sequence>
<feature type="domain" description="E3 Ubiquitin ligase MUL1-like" evidence="13">
    <location>
        <begin position="77"/>
        <end position="187"/>
    </location>
</feature>
<evidence type="ECO:0000256" key="5">
    <source>
        <dbReference type="ARBA" id="ARBA00022692"/>
    </source>
</evidence>
<keyword evidence="4" id="KW-0808">Transferase</keyword>
<evidence type="ECO:0000259" key="13">
    <source>
        <dbReference type="Pfam" id="PF12483"/>
    </source>
</evidence>
<dbReference type="GO" id="GO:0008270">
    <property type="term" value="F:zinc ion binding"/>
    <property type="evidence" value="ECO:0007669"/>
    <property type="project" value="UniProtKB-KW"/>
</dbReference>
<dbReference type="GO" id="GO:0061630">
    <property type="term" value="F:ubiquitin protein ligase activity"/>
    <property type="evidence" value="ECO:0007669"/>
    <property type="project" value="UniProtKB-EC"/>
</dbReference>
<evidence type="ECO:0000256" key="4">
    <source>
        <dbReference type="ARBA" id="ARBA00022679"/>
    </source>
</evidence>
<organism evidence="14 15">
    <name type="scientific">Actinomadura luteofluorescens</name>
    <dbReference type="NCBI Taxonomy" id="46163"/>
    <lineage>
        <taxon>Bacteria</taxon>
        <taxon>Bacillati</taxon>
        <taxon>Actinomycetota</taxon>
        <taxon>Actinomycetes</taxon>
        <taxon>Streptosporangiales</taxon>
        <taxon>Thermomonosporaceae</taxon>
        <taxon>Actinomadura</taxon>
    </lineage>
</organism>
<dbReference type="GO" id="GO:0016567">
    <property type="term" value="P:protein ubiquitination"/>
    <property type="evidence" value="ECO:0007669"/>
    <property type="project" value="InterPro"/>
</dbReference>
<evidence type="ECO:0000256" key="3">
    <source>
        <dbReference type="ARBA" id="ARBA00012483"/>
    </source>
</evidence>
<keyword evidence="11 12" id="KW-0472">Membrane</keyword>
<dbReference type="Pfam" id="PF12483">
    <property type="entry name" value="GIDE"/>
    <property type="match status" value="1"/>
</dbReference>
<comment type="caution">
    <text evidence="14">The sequence shown here is derived from an EMBL/GenBank/DDBJ whole genome shotgun (WGS) entry which is preliminary data.</text>
</comment>
<dbReference type="AlphaFoldDB" id="A0A7Y9EGC1"/>
<feature type="transmembrane region" description="Helical" evidence="12">
    <location>
        <begin position="6"/>
        <end position="25"/>
    </location>
</feature>
<dbReference type="InterPro" id="IPR022170">
    <property type="entry name" value="MUL1-like"/>
</dbReference>
<evidence type="ECO:0000256" key="12">
    <source>
        <dbReference type="SAM" id="Phobius"/>
    </source>
</evidence>
<name>A0A7Y9EGC1_9ACTN</name>
<evidence type="ECO:0000256" key="10">
    <source>
        <dbReference type="ARBA" id="ARBA00022989"/>
    </source>
</evidence>
<evidence type="ECO:0000313" key="15">
    <source>
        <dbReference type="Proteomes" id="UP000529783"/>
    </source>
</evidence>
<dbReference type="EMBL" id="JACCBA010000001">
    <property type="protein sequence ID" value="NYD47248.1"/>
    <property type="molecule type" value="Genomic_DNA"/>
</dbReference>
<evidence type="ECO:0000256" key="9">
    <source>
        <dbReference type="ARBA" id="ARBA00022833"/>
    </source>
</evidence>
<evidence type="ECO:0000256" key="2">
    <source>
        <dbReference type="ARBA" id="ARBA00004141"/>
    </source>
</evidence>
<evidence type="ECO:0000256" key="1">
    <source>
        <dbReference type="ARBA" id="ARBA00000900"/>
    </source>
</evidence>
<gene>
    <name evidence="14" type="ORF">BJY14_003231</name>
</gene>
<dbReference type="RefSeq" id="WP_179844353.1">
    <property type="nucleotide sequence ID" value="NZ_JACCBA010000001.1"/>
</dbReference>
<keyword evidence="8" id="KW-0833">Ubl conjugation pathway</keyword>
<comment type="subcellular location">
    <subcellularLocation>
        <location evidence="2">Membrane</location>
        <topology evidence="2">Multi-pass membrane protein</topology>
    </subcellularLocation>
</comment>
<keyword evidence="9" id="KW-0862">Zinc</keyword>
<evidence type="ECO:0000313" key="14">
    <source>
        <dbReference type="EMBL" id="NYD47248.1"/>
    </source>
</evidence>
<keyword evidence="5 12" id="KW-0812">Transmembrane</keyword>
<evidence type="ECO:0000256" key="6">
    <source>
        <dbReference type="ARBA" id="ARBA00022723"/>
    </source>
</evidence>
<accession>A0A7Y9EGC1</accession>
<evidence type="ECO:0000256" key="11">
    <source>
        <dbReference type="ARBA" id="ARBA00023136"/>
    </source>
</evidence>
<keyword evidence="15" id="KW-1185">Reference proteome</keyword>
<keyword evidence="10 12" id="KW-1133">Transmembrane helix</keyword>
<keyword evidence="7" id="KW-0863">Zinc-finger</keyword>
<dbReference type="Proteomes" id="UP000529783">
    <property type="component" value="Unassembled WGS sequence"/>
</dbReference>
<proteinExistence type="predicted"/>